<keyword evidence="2" id="KW-0547">Nucleotide-binding</keyword>
<dbReference type="SUPFAM" id="SSF52540">
    <property type="entry name" value="P-loop containing nucleoside triphosphate hydrolases"/>
    <property type="match status" value="1"/>
</dbReference>
<dbReference type="RefSeq" id="WP_251948567.1">
    <property type="nucleotide sequence ID" value="NZ_CP080572.1"/>
</dbReference>
<evidence type="ECO:0000259" key="1">
    <source>
        <dbReference type="Pfam" id="PF13173"/>
    </source>
</evidence>
<dbReference type="AlphaFoldDB" id="A0A9E7M8T8"/>
<organism evidence="2 3">
    <name type="scientific">Thermococcus argininiproducens</name>
    <dbReference type="NCBI Taxonomy" id="2866384"/>
    <lineage>
        <taxon>Archaea</taxon>
        <taxon>Methanobacteriati</taxon>
        <taxon>Methanobacteriota</taxon>
        <taxon>Thermococci</taxon>
        <taxon>Thermococcales</taxon>
        <taxon>Thermococcaceae</taxon>
        <taxon>Thermococcus</taxon>
    </lineage>
</organism>
<dbReference type="PANTHER" id="PTHR34301:SF8">
    <property type="entry name" value="ATPASE DOMAIN-CONTAINING PROTEIN"/>
    <property type="match status" value="1"/>
</dbReference>
<evidence type="ECO:0000313" key="2">
    <source>
        <dbReference type="EMBL" id="USG99536.1"/>
    </source>
</evidence>
<dbReference type="Pfam" id="PF13173">
    <property type="entry name" value="AAA_14"/>
    <property type="match status" value="1"/>
</dbReference>
<dbReference type="InterPro" id="IPR041682">
    <property type="entry name" value="AAA_14"/>
</dbReference>
<name>A0A9E7M8T8_9EURY</name>
<keyword evidence="3" id="KW-1185">Reference proteome</keyword>
<dbReference type="Gene3D" id="1.10.10.10">
    <property type="entry name" value="Winged helix-like DNA-binding domain superfamily/Winged helix DNA-binding domain"/>
    <property type="match status" value="1"/>
</dbReference>
<dbReference type="KEGG" id="thei:K1720_08465"/>
<dbReference type="InterPro" id="IPR027417">
    <property type="entry name" value="P-loop_NTPase"/>
</dbReference>
<accession>A0A9E7M8T8</accession>
<dbReference type="GeneID" id="72778375"/>
<feature type="domain" description="AAA" evidence="1">
    <location>
        <begin position="39"/>
        <end position="186"/>
    </location>
</feature>
<dbReference type="GO" id="GO:0005524">
    <property type="term" value="F:ATP binding"/>
    <property type="evidence" value="ECO:0007669"/>
    <property type="project" value="UniProtKB-KW"/>
</dbReference>
<gene>
    <name evidence="2" type="ORF">K1720_08465</name>
</gene>
<dbReference type="EMBL" id="CP080572">
    <property type="protein sequence ID" value="USG99536.1"/>
    <property type="molecule type" value="Genomic_DNA"/>
</dbReference>
<dbReference type="InterPro" id="IPR036388">
    <property type="entry name" value="WH-like_DNA-bd_sf"/>
</dbReference>
<sequence length="365" mass="41650">MARGKNPFKLKTLTRRKDLHGEEHKKALEELKDYIFDGEPVLLLGPRRVGKTSLINIAISEHSTELCYLYYDLSPFIGQRNLSVSQLVVTKSNLKLLQEKKGLRISLKVIEGWKERVTPGEYSRELLNVLRALHETCEHGVVVFDEAQVLGFPRGINFMGIFQMIMNSYDNVSIVLTGSMPGILASYLNVSEEEAGFSRFFNEINLSRWNLSTTEKFLKRHIQMSRDELLEVSTELSNVPGFIAMYGNLRWKGITHAEAIEKVREKAIRLWKADIVKFFSVYNSKVYYYVLKALALGPPIGLRYSELLESTRFIASNDNIIISDSSFKRALSRLKGAGLIEETETRRYIIPELPLRKAILKIGGI</sequence>
<proteinExistence type="predicted"/>
<keyword evidence="2" id="KW-0067">ATP-binding</keyword>
<evidence type="ECO:0000313" key="3">
    <source>
        <dbReference type="Proteomes" id="UP001056425"/>
    </source>
</evidence>
<dbReference type="Proteomes" id="UP001056425">
    <property type="component" value="Chromosome"/>
</dbReference>
<dbReference type="PANTHER" id="PTHR34301">
    <property type="entry name" value="DNA-BINDING PROTEIN-RELATED"/>
    <property type="match status" value="1"/>
</dbReference>
<dbReference type="Gene3D" id="3.40.50.300">
    <property type="entry name" value="P-loop containing nucleotide triphosphate hydrolases"/>
    <property type="match status" value="1"/>
</dbReference>
<dbReference type="Gene3D" id="1.10.8.60">
    <property type="match status" value="1"/>
</dbReference>
<reference evidence="2 3" key="1">
    <citation type="submission" date="2021-08" db="EMBL/GenBank/DDBJ databases">
        <title>Thermococcus onnuriiensis IOH2.</title>
        <authorList>
            <person name="Park Y.-J."/>
        </authorList>
    </citation>
    <scope>NUCLEOTIDE SEQUENCE [LARGE SCALE GENOMIC DNA]</scope>
    <source>
        <strain evidence="2 3">IOH2</strain>
    </source>
</reference>
<protein>
    <submittedName>
        <fullName evidence="2">ATP-binding protein</fullName>
    </submittedName>
</protein>